<dbReference type="EMBL" id="LR699119">
    <property type="protein sequence ID" value="VVC76028.1"/>
    <property type="molecule type" value="Genomic_DNA"/>
</dbReference>
<keyword evidence="3" id="KW-1185">Reference proteome</keyword>
<feature type="region of interest" description="Disordered" evidence="1">
    <location>
        <begin position="134"/>
        <end position="181"/>
    </location>
</feature>
<dbReference type="Proteomes" id="UP000324194">
    <property type="component" value="Chromosome 1"/>
</dbReference>
<proteinExistence type="predicted"/>
<evidence type="ECO:0000313" key="3">
    <source>
        <dbReference type="Proteomes" id="UP000324194"/>
    </source>
</evidence>
<dbReference type="KEGG" id="asip:AQUSIP_13290"/>
<dbReference type="AlphaFoldDB" id="A0A5E4PHM6"/>
<evidence type="ECO:0000313" key="2">
    <source>
        <dbReference type="EMBL" id="VVC76028.1"/>
    </source>
</evidence>
<dbReference type="RefSeq" id="WP_148339282.1">
    <property type="nucleotide sequence ID" value="NZ_LR699119.1"/>
</dbReference>
<feature type="compositionally biased region" description="Basic and acidic residues" evidence="1">
    <location>
        <begin position="284"/>
        <end position="296"/>
    </location>
</feature>
<sequence length="318" mass="36928">MSSKRPSFQFYPADWVSNTKLQLCTFEEQAVWLRLLCLFHDSDEYGILRWTLKQMQQVIHCKMKSLQNLLKYGILKGSEKDGDKVSFSTTFQQRNAQPKTVLLIDSVSIPLYFSSRMVRDEYIRKNRAIHGSKSLENPAVPRSRKIDMDTLSNTDMDTLSGVDKDTFSPSPSSSSSKKEKDIAHFAQNAHQDFFDSFWKIYPRKKDRKRAEYFWAQNKLDSIADVLLADVQKRLQCDATWQEKQFIPYPLSYLKFQRWNDEITPIVLPGTSAPKTETKSTVPEFKPHEKLPERTPEQTENGIMQMAEIKQKLKGSVTH</sequence>
<evidence type="ECO:0000256" key="1">
    <source>
        <dbReference type="SAM" id="MobiDB-lite"/>
    </source>
</evidence>
<feature type="region of interest" description="Disordered" evidence="1">
    <location>
        <begin position="269"/>
        <end position="300"/>
    </location>
</feature>
<gene>
    <name evidence="2" type="ORF">AQUSIP_13290</name>
</gene>
<reference evidence="2 3" key="1">
    <citation type="submission" date="2019-08" db="EMBL/GenBank/DDBJ databases">
        <authorList>
            <person name="Guy L."/>
        </authorList>
    </citation>
    <scope>NUCLEOTIDE SEQUENCE [LARGE SCALE GENOMIC DNA]</scope>
    <source>
        <strain evidence="2 3">SGT-108</strain>
    </source>
</reference>
<accession>A0A5E4PHM6</accession>
<name>A0A5E4PHM6_9COXI</name>
<evidence type="ECO:0008006" key="4">
    <source>
        <dbReference type="Google" id="ProtNLM"/>
    </source>
</evidence>
<protein>
    <recommendedName>
        <fullName evidence="4">DnaT DNA-binding domain-containing protein</fullName>
    </recommendedName>
</protein>
<organism evidence="2 3">
    <name type="scientific">Aquicella siphonis</name>
    <dbReference type="NCBI Taxonomy" id="254247"/>
    <lineage>
        <taxon>Bacteria</taxon>
        <taxon>Pseudomonadati</taxon>
        <taxon>Pseudomonadota</taxon>
        <taxon>Gammaproteobacteria</taxon>
        <taxon>Legionellales</taxon>
        <taxon>Coxiellaceae</taxon>
        <taxon>Aquicella</taxon>
    </lineage>
</organism>
<dbReference type="OrthoDB" id="6174582at2"/>